<keyword evidence="1" id="KW-0472">Membrane</keyword>
<dbReference type="AlphaFoldDB" id="A0A9N9P6W8"/>
<dbReference type="SUPFAM" id="SSF117281">
    <property type="entry name" value="Kelch motif"/>
    <property type="match status" value="1"/>
</dbReference>
<keyword evidence="1" id="KW-1133">Transmembrane helix</keyword>
<name>A0A9N9P6W8_9GLOM</name>
<dbReference type="OrthoDB" id="432528at2759"/>
<keyword evidence="1" id="KW-0812">Transmembrane</keyword>
<feature type="transmembrane region" description="Helical" evidence="1">
    <location>
        <begin position="125"/>
        <end position="145"/>
    </location>
</feature>
<dbReference type="InterPro" id="IPR015915">
    <property type="entry name" value="Kelch-typ_b-propeller"/>
</dbReference>
<reference evidence="2" key="1">
    <citation type="submission" date="2021-06" db="EMBL/GenBank/DDBJ databases">
        <authorList>
            <person name="Kallberg Y."/>
            <person name="Tangrot J."/>
            <person name="Rosling A."/>
        </authorList>
    </citation>
    <scope>NUCLEOTIDE SEQUENCE</scope>
    <source>
        <strain evidence="2">MA453B</strain>
    </source>
</reference>
<comment type="caution">
    <text evidence="2">The sequence shown here is derived from an EMBL/GenBank/DDBJ whole genome shotgun (WGS) entry which is preliminary data.</text>
</comment>
<dbReference type="Gene3D" id="2.120.10.80">
    <property type="entry name" value="Kelch-type beta propeller"/>
    <property type="match status" value="1"/>
</dbReference>
<dbReference type="EMBL" id="CAJVPY010026153">
    <property type="protein sequence ID" value="CAG8789339.1"/>
    <property type="molecule type" value="Genomic_DNA"/>
</dbReference>
<organism evidence="2 3">
    <name type="scientific">Dentiscutata erythropus</name>
    <dbReference type="NCBI Taxonomy" id="1348616"/>
    <lineage>
        <taxon>Eukaryota</taxon>
        <taxon>Fungi</taxon>
        <taxon>Fungi incertae sedis</taxon>
        <taxon>Mucoromycota</taxon>
        <taxon>Glomeromycotina</taxon>
        <taxon>Glomeromycetes</taxon>
        <taxon>Diversisporales</taxon>
        <taxon>Gigasporaceae</taxon>
        <taxon>Dentiscutata</taxon>
    </lineage>
</organism>
<gene>
    <name evidence="2" type="ORF">DERYTH_LOCUS21086</name>
</gene>
<dbReference type="Proteomes" id="UP000789405">
    <property type="component" value="Unassembled WGS sequence"/>
</dbReference>
<keyword evidence="3" id="KW-1185">Reference proteome</keyword>
<feature type="non-terminal residue" evidence="2">
    <location>
        <position position="1"/>
    </location>
</feature>
<proteinExistence type="predicted"/>
<protein>
    <submittedName>
        <fullName evidence="2">19063_t:CDS:1</fullName>
    </submittedName>
</protein>
<evidence type="ECO:0000256" key="1">
    <source>
        <dbReference type="SAM" id="Phobius"/>
    </source>
</evidence>
<evidence type="ECO:0000313" key="2">
    <source>
        <dbReference type="EMBL" id="CAG8789339.1"/>
    </source>
</evidence>
<sequence>TTAAGVQIGNRGGHSAVLTQDSKIIVYGGSTTNIGFPAIPDLLILDTNLYPFDWIVLEVSTNDAAPPLLLTEHFAAIYDDFMIIAFGRFTVPNQESLSNSIYIYDTQNNLWVTTLIRDHQTSHGLSNFMVVIIVVCILAVIITIVGI</sequence>
<accession>A0A9N9P6W8</accession>
<evidence type="ECO:0000313" key="3">
    <source>
        <dbReference type="Proteomes" id="UP000789405"/>
    </source>
</evidence>
<feature type="non-terminal residue" evidence="2">
    <location>
        <position position="147"/>
    </location>
</feature>